<protein>
    <recommendedName>
        <fullName evidence="4">Ankyrin repeat domain-containing protein 45</fullName>
    </recommendedName>
</protein>
<organism evidence="2 3">
    <name type="scientific">Pleurodeles waltl</name>
    <name type="common">Iberian ribbed newt</name>
    <dbReference type="NCBI Taxonomy" id="8319"/>
    <lineage>
        <taxon>Eukaryota</taxon>
        <taxon>Metazoa</taxon>
        <taxon>Chordata</taxon>
        <taxon>Craniata</taxon>
        <taxon>Vertebrata</taxon>
        <taxon>Euteleostomi</taxon>
        <taxon>Amphibia</taxon>
        <taxon>Batrachia</taxon>
        <taxon>Caudata</taxon>
        <taxon>Salamandroidea</taxon>
        <taxon>Salamandridae</taxon>
        <taxon>Pleurodelinae</taxon>
        <taxon>Pleurodeles</taxon>
    </lineage>
</organism>
<evidence type="ECO:0008006" key="4">
    <source>
        <dbReference type="Google" id="ProtNLM"/>
    </source>
</evidence>
<dbReference type="PROSITE" id="PS50088">
    <property type="entry name" value="ANK_REPEAT"/>
    <property type="match status" value="2"/>
</dbReference>
<proteinExistence type="predicted"/>
<dbReference type="EMBL" id="JANPWB010000007">
    <property type="protein sequence ID" value="KAJ1173202.1"/>
    <property type="molecule type" value="Genomic_DNA"/>
</dbReference>
<comment type="caution">
    <text evidence="2">The sequence shown here is derived from an EMBL/GenBank/DDBJ whole genome shotgun (WGS) entry which is preliminary data.</text>
</comment>
<dbReference type="PANTHER" id="PTHR22677">
    <property type="entry name" value="ANKYRIN REPEAT DOMAIN-CONTAINING PROTEIN 60"/>
    <property type="match status" value="1"/>
</dbReference>
<dbReference type="SUPFAM" id="SSF48403">
    <property type="entry name" value="Ankyrin repeat"/>
    <property type="match status" value="1"/>
</dbReference>
<dbReference type="PANTHER" id="PTHR22677:SF4">
    <property type="entry name" value="USHER SYNDROME TYPE-1G PROTEIN-LIKE PROTEIN"/>
    <property type="match status" value="1"/>
</dbReference>
<dbReference type="Gene3D" id="1.20.1270.10">
    <property type="match status" value="1"/>
</dbReference>
<dbReference type="Pfam" id="PF12796">
    <property type="entry name" value="Ank_2"/>
    <property type="match status" value="1"/>
</dbReference>
<dbReference type="InterPro" id="IPR002110">
    <property type="entry name" value="Ankyrin_rpt"/>
</dbReference>
<dbReference type="Proteomes" id="UP001066276">
    <property type="component" value="Chromosome 4_1"/>
</dbReference>
<dbReference type="InterPro" id="IPR036770">
    <property type="entry name" value="Ankyrin_rpt-contain_sf"/>
</dbReference>
<dbReference type="SMART" id="SM00248">
    <property type="entry name" value="ANK"/>
    <property type="match status" value="3"/>
</dbReference>
<dbReference type="InterPro" id="IPR029048">
    <property type="entry name" value="HSP70_C_sf"/>
</dbReference>
<reference evidence="2" key="1">
    <citation type="journal article" date="2022" name="bioRxiv">
        <title>Sequencing and chromosome-scale assembly of the giantPleurodeles waltlgenome.</title>
        <authorList>
            <person name="Brown T."/>
            <person name="Elewa A."/>
            <person name="Iarovenko S."/>
            <person name="Subramanian E."/>
            <person name="Araus A.J."/>
            <person name="Petzold A."/>
            <person name="Susuki M."/>
            <person name="Suzuki K.-i.T."/>
            <person name="Hayashi T."/>
            <person name="Toyoda A."/>
            <person name="Oliveira C."/>
            <person name="Osipova E."/>
            <person name="Leigh N.D."/>
            <person name="Simon A."/>
            <person name="Yun M.H."/>
        </authorList>
    </citation>
    <scope>NUCLEOTIDE SEQUENCE</scope>
    <source>
        <strain evidence="2">20211129_DDA</strain>
        <tissue evidence="2">Liver</tissue>
    </source>
</reference>
<evidence type="ECO:0000256" key="1">
    <source>
        <dbReference type="PROSITE-ProRule" id="PRU00023"/>
    </source>
</evidence>
<feature type="repeat" description="ANK" evidence="1">
    <location>
        <begin position="62"/>
        <end position="94"/>
    </location>
</feature>
<dbReference type="PROSITE" id="PS50297">
    <property type="entry name" value="ANK_REP_REGION"/>
    <property type="match status" value="2"/>
</dbReference>
<dbReference type="SUPFAM" id="SSF100934">
    <property type="entry name" value="Heat shock protein 70kD (HSP70), C-terminal subdomain"/>
    <property type="match status" value="1"/>
</dbReference>
<accession>A0AAV7T9N5</accession>
<dbReference type="InterPro" id="IPR039323">
    <property type="entry name" value="ANKRD_45/46/60"/>
</dbReference>
<keyword evidence="1" id="KW-0040">ANK repeat</keyword>
<gene>
    <name evidence="2" type="ORF">NDU88_005042</name>
</gene>
<evidence type="ECO:0000313" key="3">
    <source>
        <dbReference type="Proteomes" id="UP001066276"/>
    </source>
</evidence>
<name>A0AAV7T9N5_PLEWA</name>
<feature type="repeat" description="ANK" evidence="1">
    <location>
        <begin position="95"/>
        <end position="127"/>
    </location>
</feature>
<sequence length="236" mass="26686">MALLQLTLQEPMDTMVPETERENPVLSCALAGDVEGLKQLFEDPEDPTHEKVGQMLFEQDVVGRSPLFLACMLGRIEVIQEMAKHGVDLNQRTPRGYSPIHCAAAWGQLDTLSTMVELGADIVANNFRGEKARDVALRYRKTDCADFLELSEAKQVLELYITQIQQTITDSEKVHGRLNKEDKHTALKACEAKSEWIRNGKSPTVQDFVDQKIQLETTMTPIFNKLNAPREYRRKG</sequence>
<dbReference type="Gene3D" id="1.25.40.20">
    <property type="entry name" value="Ankyrin repeat-containing domain"/>
    <property type="match status" value="1"/>
</dbReference>
<dbReference type="AlphaFoldDB" id="A0AAV7T9N5"/>
<evidence type="ECO:0000313" key="2">
    <source>
        <dbReference type="EMBL" id="KAJ1173202.1"/>
    </source>
</evidence>
<keyword evidence="3" id="KW-1185">Reference proteome</keyword>